<dbReference type="EMBL" id="HACG01047675">
    <property type="protein sequence ID" value="CEK94540.1"/>
    <property type="molecule type" value="Transcribed_RNA"/>
</dbReference>
<accession>A0A0B7BQW1</accession>
<reference evidence="1" key="1">
    <citation type="submission" date="2014-12" db="EMBL/GenBank/DDBJ databases">
        <title>Insight into the proteome of Arion vulgaris.</title>
        <authorList>
            <person name="Aradska J."/>
            <person name="Bulat T."/>
            <person name="Smidak R."/>
            <person name="Sarate P."/>
            <person name="Gangsoo J."/>
            <person name="Sialana F."/>
            <person name="Bilban M."/>
            <person name="Lubec G."/>
        </authorList>
    </citation>
    <scope>NUCLEOTIDE SEQUENCE</scope>
    <source>
        <tissue evidence="1">Skin</tissue>
    </source>
</reference>
<protein>
    <submittedName>
        <fullName evidence="1">Uncharacterized protein</fullName>
    </submittedName>
</protein>
<sequence>EKLLACSMSRITSLSSSLSFRELGSHDSSTEKISILCKLTGVSSSRSQIVNDILHRSYSRFSSHSSSRHHSLQNYLIQALMSFDVFKVISSLLLNS</sequence>
<proteinExistence type="predicted"/>
<organism evidence="1">
    <name type="scientific">Arion vulgaris</name>
    <dbReference type="NCBI Taxonomy" id="1028688"/>
    <lineage>
        <taxon>Eukaryota</taxon>
        <taxon>Metazoa</taxon>
        <taxon>Spiralia</taxon>
        <taxon>Lophotrochozoa</taxon>
        <taxon>Mollusca</taxon>
        <taxon>Gastropoda</taxon>
        <taxon>Heterobranchia</taxon>
        <taxon>Euthyneura</taxon>
        <taxon>Panpulmonata</taxon>
        <taxon>Eupulmonata</taxon>
        <taxon>Stylommatophora</taxon>
        <taxon>Helicina</taxon>
        <taxon>Arionoidea</taxon>
        <taxon>Arionidae</taxon>
        <taxon>Arion</taxon>
    </lineage>
</organism>
<feature type="non-terminal residue" evidence="1">
    <location>
        <position position="1"/>
    </location>
</feature>
<name>A0A0B7BQW1_9EUPU</name>
<dbReference type="AlphaFoldDB" id="A0A0B7BQW1"/>
<evidence type="ECO:0000313" key="1">
    <source>
        <dbReference type="EMBL" id="CEK94540.1"/>
    </source>
</evidence>
<gene>
    <name evidence="1" type="primary">ORF201363</name>
</gene>
<feature type="non-terminal residue" evidence="1">
    <location>
        <position position="96"/>
    </location>
</feature>